<comment type="similarity">
    <text evidence="1">Belongs to the UPF0045 family.</text>
</comment>
<dbReference type="InterPro" id="IPR051614">
    <property type="entry name" value="UPF0045_domain"/>
</dbReference>
<reference evidence="4" key="1">
    <citation type="submission" date="2011-11" db="EMBL/GenBank/DDBJ databases">
        <title>Complete sequence of Desulfosporosinus orientis DSM 765.</title>
        <authorList>
            <person name="Lucas S."/>
            <person name="Han J."/>
            <person name="Lapidus A."/>
            <person name="Cheng J.-F."/>
            <person name="Goodwin L."/>
            <person name="Pitluck S."/>
            <person name="Peters L."/>
            <person name="Ovchinnikova G."/>
            <person name="Teshima H."/>
            <person name="Detter J.C."/>
            <person name="Han C."/>
            <person name="Tapia R."/>
            <person name="Land M."/>
            <person name="Hauser L."/>
            <person name="Kyrpides N."/>
            <person name="Ivanova N."/>
            <person name="Pagani I."/>
            <person name="Pester M."/>
            <person name="Spring S."/>
            <person name="Ollivier B."/>
            <person name="Rattei T."/>
            <person name="Klenk H.-P."/>
            <person name="Wagner M."/>
            <person name="Loy A."/>
            <person name="Woyke T."/>
        </authorList>
    </citation>
    <scope>NUCLEOTIDE SEQUENCE [LARGE SCALE GENOMIC DNA]</scope>
    <source>
        <strain evidence="4">ATCC 19365 / DSM 765 / NCIMB 8382 / VKM B-1628</strain>
    </source>
</reference>
<organism evidence="3 4">
    <name type="scientific">Desulfosporosinus orientis (strain ATCC 19365 / DSM 765 / NCIMB 8382 / VKM B-1628 / Singapore I)</name>
    <name type="common">Desulfotomaculum orientis</name>
    <dbReference type="NCBI Taxonomy" id="768706"/>
    <lineage>
        <taxon>Bacteria</taxon>
        <taxon>Bacillati</taxon>
        <taxon>Bacillota</taxon>
        <taxon>Clostridia</taxon>
        <taxon>Eubacteriales</taxon>
        <taxon>Desulfitobacteriaceae</taxon>
        <taxon>Desulfosporosinus</taxon>
    </lineage>
</organism>
<dbReference type="SUPFAM" id="SSF89957">
    <property type="entry name" value="MTH1187/YkoF-like"/>
    <property type="match status" value="1"/>
</dbReference>
<feature type="domain" description="Thiamine-binding protein" evidence="2">
    <location>
        <begin position="6"/>
        <end position="94"/>
    </location>
</feature>
<keyword evidence="4" id="KW-1185">Reference proteome</keyword>
<accession>G7WFR0</accession>
<dbReference type="RefSeq" id="WP_014185741.1">
    <property type="nucleotide sequence ID" value="NC_016584.1"/>
</dbReference>
<dbReference type="GO" id="GO:0005829">
    <property type="term" value="C:cytosol"/>
    <property type="evidence" value="ECO:0007669"/>
    <property type="project" value="TreeGrafter"/>
</dbReference>
<dbReference type="PANTHER" id="PTHR33777:SF1">
    <property type="entry name" value="UPF0045 PROTEIN ECM15"/>
    <property type="match status" value="1"/>
</dbReference>
<evidence type="ECO:0000256" key="1">
    <source>
        <dbReference type="ARBA" id="ARBA00010272"/>
    </source>
</evidence>
<dbReference type="EMBL" id="CP003108">
    <property type="protein sequence ID" value="AET68933.1"/>
    <property type="molecule type" value="Genomic_DNA"/>
</dbReference>
<dbReference type="InterPro" id="IPR002767">
    <property type="entry name" value="Thiamine_BP"/>
</dbReference>
<dbReference type="Gene3D" id="3.30.70.930">
    <property type="match status" value="1"/>
</dbReference>
<evidence type="ECO:0000313" key="3">
    <source>
        <dbReference type="EMBL" id="AET68933.1"/>
    </source>
</evidence>
<reference evidence="3 4" key="2">
    <citation type="journal article" date="2012" name="J. Bacteriol.">
        <title>Complete genome sequences of Desulfosporosinus orientis DSM765T, Desulfosporosinus youngiae DSM17734T, Desulfosporosinus meridiei DSM13257T, and Desulfosporosinus acidiphilus DSM22704T.</title>
        <authorList>
            <person name="Pester M."/>
            <person name="Brambilla E."/>
            <person name="Alazard D."/>
            <person name="Rattei T."/>
            <person name="Weinmaier T."/>
            <person name="Han J."/>
            <person name="Lucas S."/>
            <person name="Lapidus A."/>
            <person name="Cheng J.F."/>
            <person name="Goodwin L."/>
            <person name="Pitluck S."/>
            <person name="Peters L."/>
            <person name="Ovchinnikova G."/>
            <person name="Teshima H."/>
            <person name="Detter J.C."/>
            <person name="Han C.S."/>
            <person name="Tapia R."/>
            <person name="Land M.L."/>
            <person name="Hauser L."/>
            <person name="Kyrpides N.C."/>
            <person name="Ivanova N.N."/>
            <person name="Pagani I."/>
            <person name="Huntmann M."/>
            <person name="Wei C.L."/>
            <person name="Davenport K.W."/>
            <person name="Daligault H."/>
            <person name="Chain P.S."/>
            <person name="Chen A."/>
            <person name="Mavromatis K."/>
            <person name="Markowitz V."/>
            <person name="Szeto E."/>
            <person name="Mikhailova N."/>
            <person name="Pati A."/>
            <person name="Wagner M."/>
            <person name="Woyke T."/>
            <person name="Ollivier B."/>
            <person name="Klenk H.P."/>
            <person name="Spring S."/>
            <person name="Loy A."/>
        </authorList>
    </citation>
    <scope>NUCLEOTIDE SEQUENCE [LARGE SCALE GENOMIC DNA]</scope>
    <source>
        <strain evidence="4">ATCC 19365 / DSM 765 / NCIMB 8382 / VKM B-1628</strain>
    </source>
</reference>
<dbReference type="AlphaFoldDB" id="G7WFR0"/>
<evidence type="ECO:0000259" key="2">
    <source>
        <dbReference type="Pfam" id="PF01910"/>
    </source>
</evidence>
<sequence>MANIIMALQVIPKVEESRIYEVVDEAIKVIAASGVPYEVGPMETTMEGEPDQLWEIIKEAQEACLRAGASRVMAYIKMDYVPTGSTIHEKIDKYRNKP</sequence>
<dbReference type="STRING" id="768706.Desor_3438"/>
<dbReference type="OrthoDB" id="5886358at2"/>
<protein>
    <recommendedName>
        <fullName evidence="2">Thiamine-binding protein domain-containing protein</fullName>
    </recommendedName>
</protein>
<dbReference type="PATRIC" id="fig|768706.3.peg.3464"/>
<dbReference type="Pfam" id="PF01910">
    <property type="entry name" value="Thiamine_BP"/>
    <property type="match status" value="1"/>
</dbReference>
<dbReference type="eggNOG" id="COG0011">
    <property type="taxonomic scope" value="Bacteria"/>
</dbReference>
<dbReference type="PANTHER" id="PTHR33777">
    <property type="entry name" value="UPF0045 PROTEIN ECM15"/>
    <property type="match status" value="1"/>
</dbReference>
<dbReference type="KEGG" id="dor:Desor_3438"/>
<dbReference type="InterPro" id="IPR029756">
    <property type="entry name" value="MTH1187/YkoF-like"/>
</dbReference>
<evidence type="ECO:0000313" key="4">
    <source>
        <dbReference type="Proteomes" id="UP000006346"/>
    </source>
</evidence>
<dbReference type="HOGENOM" id="CLU_137479_2_0_9"/>
<proteinExistence type="inferred from homology"/>
<dbReference type="Proteomes" id="UP000006346">
    <property type="component" value="Chromosome"/>
</dbReference>
<gene>
    <name evidence="3" type="ordered locus">Desor_3438</name>
</gene>
<name>G7WFR0_DESOD</name>